<keyword evidence="2" id="KW-0732">Signal</keyword>
<feature type="chain" id="PRO_5043866896" description="WSC domain-containing protein" evidence="2">
    <location>
        <begin position="22"/>
        <end position="379"/>
    </location>
</feature>
<keyword evidence="5" id="KW-1185">Reference proteome</keyword>
<dbReference type="InterPro" id="IPR002889">
    <property type="entry name" value="WSC_carb-bd"/>
</dbReference>
<gene>
    <name evidence="4" type="ORF">O3P69_004100</name>
</gene>
<evidence type="ECO:0000259" key="3">
    <source>
        <dbReference type="PROSITE" id="PS51212"/>
    </source>
</evidence>
<accession>A0AAW0UJ88</accession>
<dbReference type="PROSITE" id="PS51212">
    <property type="entry name" value="WSC"/>
    <property type="match status" value="1"/>
</dbReference>
<reference evidence="4 5" key="1">
    <citation type="submission" date="2023-03" db="EMBL/GenBank/DDBJ databases">
        <title>High-quality genome of Scylla paramamosain provides insights in environmental adaptation.</title>
        <authorList>
            <person name="Zhang L."/>
        </authorList>
    </citation>
    <scope>NUCLEOTIDE SEQUENCE [LARGE SCALE GENOMIC DNA]</scope>
    <source>
        <strain evidence="4">LZ_2023a</strain>
        <tissue evidence="4">Muscle</tissue>
    </source>
</reference>
<feature type="compositionally biased region" description="Polar residues" evidence="1">
    <location>
        <begin position="194"/>
        <end position="213"/>
    </location>
</feature>
<dbReference type="EMBL" id="JARAKH010000012">
    <property type="protein sequence ID" value="KAK8398767.1"/>
    <property type="molecule type" value="Genomic_DNA"/>
</dbReference>
<feature type="region of interest" description="Disordered" evidence="1">
    <location>
        <begin position="248"/>
        <end position="322"/>
    </location>
</feature>
<organism evidence="4 5">
    <name type="scientific">Scylla paramamosain</name>
    <name type="common">Mud crab</name>
    <dbReference type="NCBI Taxonomy" id="85552"/>
    <lineage>
        <taxon>Eukaryota</taxon>
        <taxon>Metazoa</taxon>
        <taxon>Ecdysozoa</taxon>
        <taxon>Arthropoda</taxon>
        <taxon>Crustacea</taxon>
        <taxon>Multicrustacea</taxon>
        <taxon>Malacostraca</taxon>
        <taxon>Eumalacostraca</taxon>
        <taxon>Eucarida</taxon>
        <taxon>Decapoda</taxon>
        <taxon>Pleocyemata</taxon>
        <taxon>Brachyura</taxon>
        <taxon>Eubrachyura</taxon>
        <taxon>Portunoidea</taxon>
        <taxon>Portunidae</taxon>
        <taxon>Portuninae</taxon>
        <taxon>Scylla</taxon>
    </lineage>
</organism>
<feature type="signal peptide" evidence="2">
    <location>
        <begin position="1"/>
        <end position="21"/>
    </location>
</feature>
<feature type="domain" description="WSC" evidence="3">
    <location>
        <begin position="25"/>
        <end position="121"/>
    </location>
</feature>
<proteinExistence type="predicted"/>
<dbReference type="Pfam" id="PF01822">
    <property type="entry name" value="WSC"/>
    <property type="match status" value="1"/>
</dbReference>
<evidence type="ECO:0000256" key="2">
    <source>
        <dbReference type="SAM" id="SignalP"/>
    </source>
</evidence>
<evidence type="ECO:0000256" key="1">
    <source>
        <dbReference type="SAM" id="MobiDB-lite"/>
    </source>
</evidence>
<feature type="compositionally biased region" description="Low complexity" evidence="1">
    <location>
        <begin position="311"/>
        <end position="322"/>
    </location>
</feature>
<feature type="compositionally biased region" description="Gly residues" evidence="1">
    <location>
        <begin position="297"/>
        <end position="310"/>
    </location>
</feature>
<sequence>MEDVWVVWGAVWLTLIADGASRPPPPANGFCFVAARSGTDRTVFQSLTEIKPNSPWHCKYYCWQQGHTHASVEYGQYCGCASLTDFEILVDNPSAECTSVCLDNACMICGGLYVANFYTVEDIVPYPPDDVCTPATTTGVTTAATTLPPTTLLSLLPTTIPSTLPAATTTLPGTTTNLVSTTQLITTTATTDLSNPTSAIPTTTTDVPTNPSDVPSTTTALSTTTGISTVTPVTDVTTITDVLSSTTYVPTSSLAPGTSTPTSITPTAAPTDFTTSTSPTTLTPSASTITSTTGNDNGNGNGNNGNGGNKSNGSDSTSSTTDGNETLATTVLFEQMVTVVLGAVLGWLLALCSHCYCSVEFFTNLEDEILNDHSHSSFP</sequence>
<name>A0AAW0UJ88_SCYPA</name>
<evidence type="ECO:0000313" key="5">
    <source>
        <dbReference type="Proteomes" id="UP001487740"/>
    </source>
</evidence>
<protein>
    <recommendedName>
        <fullName evidence="3">WSC domain-containing protein</fullName>
    </recommendedName>
</protein>
<feature type="compositionally biased region" description="Low complexity" evidence="1">
    <location>
        <begin position="255"/>
        <end position="296"/>
    </location>
</feature>
<evidence type="ECO:0000313" key="4">
    <source>
        <dbReference type="EMBL" id="KAK8398767.1"/>
    </source>
</evidence>
<feature type="region of interest" description="Disordered" evidence="1">
    <location>
        <begin position="192"/>
        <end position="220"/>
    </location>
</feature>
<dbReference type="AlphaFoldDB" id="A0AAW0UJ88"/>
<dbReference type="Proteomes" id="UP001487740">
    <property type="component" value="Unassembled WGS sequence"/>
</dbReference>
<comment type="caution">
    <text evidence="4">The sequence shown here is derived from an EMBL/GenBank/DDBJ whole genome shotgun (WGS) entry which is preliminary data.</text>
</comment>